<dbReference type="EMBL" id="JASNQZ010000011">
    <property type="protein sequence ID" value="KAL0952101.1"/>
    <property type="molecule type" value="Genomic_DNA"/>
</dbReference>
<accession>A0ABR3J975</accession>
<evidence type="ECO:0000313" key="1">
    <source>
        <dbReference type="EMBL" id="KAL0952101.1"/>
    </source>
</evidence>
<protein>
    <submittedName>
        <fullName evidence="1">Uncharacterized protein</fullName>
    </submittedName>
</protein>
<evidence type="ECO:0000313" key="2">
    <source>
        <dbReference type="Proteomes" id="UP001556367"/>
    </source>
</evidence>
<dbReference type="Proteomes" id="UP001556367">
    <property type="component" value="Unassembled WGS sequence"/>
</dbReference>
<comment type="caution">
    <text evidence="1">The sequence shown here is derived from an EMBL/GenBank/DDBJ whole genome shotgun (WGS) entry which is preliminary data.</text>
</comment>
<name>A0ABR3J975_9AGAR</name>
<gene>
    <name evidence="1" type="ORF">HGRIS_008734</name>
</gene>
<proteinExistence type="predicted"/>
<organism evidence="1 2">
    <name type="scientific">Hohenbuehelia grisea</name>
    <dbReference type="NCBI Taxonomy" id="104357"/>
    <lineage>
        <taxon>Eukaryota</taxon>
        <taxon>Fungi</taxon>
        <taxon>Dikarya</taxon>
        <taxon>Basidiomycota</taxon>
        <taxon>Agaricomycotina</taxon>
        <taxon>Agaricomycetes</taxon>
        <taxon>Agaricomycetidae</taxon>
        <taxon>Agaricales</taxon>
        <taxon>Pleurotineae</taxon>
        <taxon>Pleurotaceae</taxon>
        <taxon>Hohenbuehelia</taxon>
    </lineage>
</organism>
<sequence>MVGAYGRKYHSVAGPYSVVEPAGGFSDWSPSSSVNSTPACSMPATPFDMPISLPSTKASNMKSNMRDITSGFQALSFSNAYDVEARSMLNVPNIHHALVV</sequence>
<keyword evidence="2" id="KW-1185">Reference proteome</keyword>
<reference evidence="2" key="1">
    <citation type="submission" date="2024-06" db="EMBL/GenBank/DDBJ databases">
        <title>Multi-omics analyses provide insights into the biosynthesis of the anticancer antibiotic pleurotin in Hohenbuehelia grisea.</title>
        <authorList>
            <person name="Weaver J.A."/>
            <person name="Alberti F."/>
        </authorList>
    </citation>
    <scope>NUCLEOTIDE SEQUENCE [LARGE SCALE GENOMIC DNA]</scope>
    <source>
        <strain evidence="2">T-177</strain>
    </source>
</reference>